<dbReference type="Pfam" id="PF13639">
    <property type="entry name" value="zf-RING_2"/>
    <property type="match status" value="1"/>
</dbReference>
<dbReference type="PROSITE" id="PS50089">
    <property type="entry name" value="ZF_RING_2"/>
    <property type="match status" value="1"/>
</dbReference>
<evidence type="ECO:0000256" key="7">
    <source>
        <dbReference type="ARBA" id="ARBA00022833"/>
    </source>
</evidence>
<keyword evidence="7" id="KW-0862">Zinc</keyword>
<comment type="catalytic activity">
    <reaction evidence="1">
        <text>S-ubiquitinyl-[E2 ubiquitin-conjugating enzyme]-L-cysteine + [acceptor protein]-L-lysine = [E2 ubiquitin-conjugating enzyme]-L-cysteine + N(6)-ubiquitinyl-[acceptor protein]-L-lysine.</text>
        <dbReference type="EC" id="2.3.2.27"/>
    </reaction>
</comment>
<sequence length="584" mass="65940">MFIACSSGSIPYEDAQDISSGYHGNRPVTIDLNAPISELPQQMINLNETYSDDSGGLERDREFGSEREPSHFKLFGRRVLVTPGGLSWDQHQQTDDLFTLGDENYIQEINSAQVTFPWNWNFFGSSSSYSNDNPINNEHLRFGNRINGGIAVQETSSIASHMEGSSRDIYVRRTENHVDNIPTSLNLSDVSAAHYPVSSYGMSWLTIDYVEAALRNLQCPALPIHRMEEYGDGFPNVNDESIRSRGNDHAFHFRDDMVHASEGMASTEVLETTTENFVERGHTNSESFEVYIPPFFLETQETFTARENLITEEEDVYAEIDMDLDATEHRSQEEEARDEVVRVNVDNSTFEEDHYEEEDYDMNEDMELDVDDMSYEELLALEEQIGNVSTGLSEAEIFWRIKWYRHITFLSSSPEEEDICGICLDEYVEGQDIGELDCCHKFHHDCIKKWLMQKNTCPMCLSGYVTPYISVILVFLKAACQRKICLGGHLPVAASSVAAVESKKRGSSVISYLKFSISASRVVVLENLKDMEFGISKNDSSLRQVTTASLRSEAMLLLAEVAQHRSPVVRLVPCCVQRGGVAVV</sequence>
<evidence type="ECO:0000256" key="6">
    <source>
        <dbReference type="ARBA" id="ARBA00022786"/>
    </source>
</evidence>
<dbReference type="AlphaFoldDB" id="A0AAD1YMA3"/>
<evidence type="ECO:0000256" key="5">
    <source>
        <dbReference type="ARBA" id="ARBA00022771"/>
    </source>
</evidence>
<evidence type="ECO:0000313" key="10">
    <source>
        <dbReference type="EMBL" id="CAI9752854.1"/>
    </source>
</evidence>
<feature type="domain" description="RING-type" evidence="9">
    <location>
        <begin position="420"/>
        <end position="460"/>
    </location>
</feature>
<evidence type="ECO:0000256" key="8">
    <source>
        <dbReference type="PROSITE-ProRule" id="PRU00175"/>
    </source>
</evidence>
<name>A0AAD1YMA3_9LAMI</name>
<dbReference type="EMBL" id="OU503036">
    <property type="protein sequence ID" value="CAI9752854.1"/>
    <property type="molecule type" value="Genomic_DNA"/>
</dbReference>
<evidence type="ECO:0000259" key="9">
    <source>
        <dbReference type="PROSITE" id="PS50089"/>
    </source>
</evidence>
<evidence type="ECO:0000256" key="3">
    <source>
        <dbReference type="ARBA" id="ARBA00022679"/>
    </source>
</evidence>
<dbReference type="PANTHER" id="PTHR22937">
    <property type="entry name" value="E3 UBIQUITIN-PROTEIN LIGASE RNF165"/>
    <property type="match status" value="1"/>
</dbReference>
<dbReference type="PANTHER" id="PTHR22937:SF224">
    <property type="entry name" value="E3 UBIQUITIN-PROTEIN LIGASE MBR1-RELATED"/>
    <property type="match status" value="1"/>
</dbReference>
<dbReference type="Gene3D" id="3.30.40.10">
    <property type="entry name" value="Zinc/RING finger domain, C3HC4 (zinc finger)"/>
    <property type="match status" value="1"/>
</dbReference>
<evidence type="ECO:0000256" key="1">
    <source>
        <dbReference type="ARBA" id="ARBA00000900"/>
    </source>
</evidence>
<keyword evidence="3" id="KW-0808">Transferase</keyword>
<dbReference type="SMART" id="SM00184">
    <property type="entry name" value="RING"/>
    <property type="match status" value="1"/>
</dbReference>
<accession>A0AAD1YMA3</accession>
<keyword evidence="11" id="KW-1185">Reference proteome</keyword>
<evidence type="ECO:0000313" key="11">
    <source>
        <dbReference type="Proteomes" id="UP000834106"/>
    </source>
</evidence>
<reference evidence="10" key="1">
    <citation type="submission" date="2023-05" db="EMBL/GenBank/DDBJ databases">
        <authorList>
            <person name="Huff M."/>
        </authorList>
    </citation>
    <scope>NUCLEOTIDE SEQUENCE</scope>
</reference>
<keyword evidence="5 8" id="KW-0863">Zinc-finger</keyword>
<keyword evidence="6" id="KW-0833">Ubl conjugation pathway</keyword>
<dbReference type="GO" id="GO:0008270">
    <property type="term" value="F:zinc ion binding"/>
    <property type="evidence" value="ECO:0007669"/>
    <property type="project" value="UniProtKB-KW"/>
</dbReference>
<dbReference type="SUPFAM" id="SSF57850">
    <property type="entry name" value="RING/U-box"/>
    <property type="match status" value="1"/>
</dbReference>
<gene>
    <name evidence="10" type="ORF">FPE_LOCUS285</name>
</gene>
<evidence type="ECO:0000256" key="4">
    <source>
        <dbReference type="ARBA" id="ARBA00022723"/>
    </source>
</evidence>
<evidence type="ECO:0000256" key="2">
    <source>
        <dbReference type="ARBA" id="ARBA00012483"/>
    </source>
</evidence>
<dbReference type="GO" id="GO:0061630">
    <property type="term" value="F:ubiquitin protein ligase activity"/>
    <property type="evidence" value="ECO:0007669"/>
    <property type="project" value="UniProtKB-EC"/>
</dbReference>
<protein>
    <recommendedName>
        <fullName evidence="2">RING-type E3 ubiquitin transferase</fullName>
        <ecNumber evidence="2">2.3.2.27</ecNumber>
    </recommendedName>
</protein>
<organism evidence="10 11">
    <name type="scientific">Fraxinus pennsylvanica</name>
    <dbReference type="NCBI Taxonomy" id="56036"/>
    <lineage>
        <taxon>Eukaryota</taxon>
        <taxon>Viridiplantae</taxon>
        <taxon>Streptophyta</taxon>
        <taxon>Embryophyta</taxon>
        <taxon>Tracheophyta</taxon>
        <taxon>Spermatophyta</taxon>
        <taxon>Magnoliopsida</taxon>
        <taxon>eudicotyledons</taxon>
        <taxon>Gunneridae</taxon>
        <taxon>Pentapetalae</taxon>
        <taxon>asterids</taxon>
        <taxon>lamiids</taxon>
        <taxon>Lamiales</taxon>
        <taxon>Oleaceae</taxon>
        <taxon>Oleeae</taxon>
        <taxon>Fraxinus</taxon>
    </lineage>
</organism>
<keyword evidence="4" id="KW-0479">Metal-binding</keyword>
<dbReference type="InterPro" id="IPR045191">
    <property type="entry name" value="MBR1/2-like"/>
</dbReference>
<dbReference type="CDD" id="cd16469">
    <property type="entry name" value="RING-H2_RNF24-like"/>
    <property type="match status" value="1"/>
</dbReference>
<dbReference type="InterPro" id="IPR001841">
    <property type="entry name" value="Znf_RING"/>
</dbReference>
<dbReference type="InterPro" id="IPR013083">
    <property type="entry name" value="Znf_RING/FYVE/PHD"/>
</dbReference>
<dbReference type="EC" id="2.3.2.27" evidence="2"/>
<proteinExistence type="predicted"/>
<dbReference type="Proteomes" id="UP000834106">
    <property type="component" value="Chromosome 1"/>
</dbReference>